<gene>
    <name evidence="4" type="ORF">X777_09306</name>
</gene>
<dbReference type="OMA" id="RCKTQDR"/>
<dbReference type="EMBL" id="KK107046">
    <property type="protein sequence ID" value="EZA61685.1"/>
    <property type="molecule type" value="Genomic_DNA"/>
</dbReference>
<dbReference type="InterPro" id="IPR001507">
    <property type="entry name" value="ZP_dom"/>
</dbReference>
<keyword evidence="2" id="KW-1133">Transmembrane helix</keyword>
<dbReference type="PROSITE" id="PS51034">
    <property type="entry name" value="ZP_2"/>
    <property type="match status" value="1"/>
</dbReference>
<dbReference type="AlphaFoldDB" id="A0A026X070"/>
<name>A0A026X070_OOCBI</name>
<dbReference type="Proteomes" id="UP000053097">
    <property type="component" value="Unassembled WGS sequence"/>
</dbReference>
<reference evidence="4 5" key="1">
    <citation type="journal article" date="2014" name="Curr. Biol.">
        <title>The genome of the clonal raider ant Cerapachys biroi.</title>
        <authorList>
            <person name="Oxley P.R."/>
            <person name="Ji L."/>
            <person name="Fetter-Pruneda I."/>
            <person name="McKenzie S.K."/>
            <person name="Li C."/>
            <person name="Hu H."/>
            <person name="Zhang G."/>
            <person name="Kronauer D.J."/>
        </authorList>
    </citation>
    <scope>NUCLEOTIDE SEQUENCE [LARGE SCALE GENOMIC DNA]</scope>
</reference>
<feature type="domain" description="ZP" evidence="3">
    <location>
        <begin position="137"/>
        <end position="408"/>
    </location>
</feature>
<dbReference type="InterPro" id="IPR042235">
    <property type="entry name" value="ZP-C_dom"/>
</dbReference>
<evidence type="ECO:0000313" key="4">
    <source>
        <dbReference type="EMBL" id="EZA61685.1"/>
    </source>
</evidence>
<protein>
    <recommendedName>
        <fullName evidence="3">ZP domain-containing protein</fullName>
    </recommendedName>
</protein>
<feature type="non-terminal residue" evidence="4">
    <location>
        <position position="1"/>
    </location>
</feature>
<keyword evidence="2" id="KW-0812">Transmembrane</keyword>
<keyword evidence="5" id="KW-1185">Reference proteome</keyword>
<proteinExistence type="predicted"/>
<dbReference type="OrthoDB" id="6757328at2759"/>
<evidence type="ECO:0000313" key="5">
    <source>
        <dbReference type="Proteomes" id="UP000053097"/>
    </source>
</evidence>
<sequence>LANGLNLNSQDAVFVNFHRRYNVSKMAMFRNNGYLPPAEVPDFSLPEVIDNRARNVIANETGSYSNALYIPERDSLRALTRKGSQDTRNPGQTPQHPRRPTSPLQGKHPRRPATLPPPLAETPTSSFVNRISVEEMSCQNSGDELFFRASIKVPRLLHPPVVDHAMNEVCQAIAAGDSYRINFEGDQVWDCGVVDCSADGNQSYCLDLRFPTISGLRLRDDYRVTLRCKTQDRIAYHTRRISVKTLEAKARSIPSVLNGGFKNTLDVDVGLFRKTYGSENIFDTRIQSGGTVVLGEEILLRVLVNGDDGWRHSRIGEVTMHYVEERQQQRIINSLWILDKNGCLNSDVREICPREQYTASPLESYLIFQAFMFEGMKETDEIFLTVKATACLAPADCVPDCPAGHVRRARSVSNRNNTVEWQDDVVLRVIFPKYELHDLQNHYLAILLPLVTISALIALMWILKISLRQRPAKS</sequence>
<feature type="region of interest" description="Disordered" evidence="1">
    <location>
        <begin position="81"/>
        <end position="124"/>
    </location>
</feature>
<dbReference type="PANTHER" id="PTHR39959:SF2">
    <property type="entry name" value="RE44287P"/>
    <property type="match status" value="1"/>
</dbReference>
<evidence type="ECO:0000256" key="2">
    <source>
        <dbReference type="SAM" id="Phobius"/>
    </source>
</evidence>
<dbReference type="STRING" id="2015173.A0A026X070"/>
<evidence type="ECO:0000256" key="1">
    <source>
        <dbReference type="SAM" id="MobiDB-lite"/>
    </source>
</evidence>
<dbReference type="Gene3D" id="2.60.40.4100">
    <property type="entry name" value="Zona pellucida, ZP-C domain"/>
    <property type="match status" value="1"/>
</dbReference>
<dbReference type="PANTHER" id="PTHR39959">
    <property type="entry name" value="RE44287P-RELATED"/>
    <property type="match status" value="1"/>
</dbReference>
<feature type="compositionally biased region" description="Polar residues" evidence="1">
    <location>
        <begin position="86"/>
        <end position="95"/>
    </location>
</feature>
<feature type="transmembrane region" description="Helical" evidence="2">
    <location>
        <begin position="443"/>
        <end position="463"/>
    </location>
</feature>
<accession>A0A026X070</accession>
<evidence type="ECO:0000259" key="3">
    <source>
        <dbReference type="PROSITE" id="PS51034"/>
    </source>
</evidence>
<keyword evidence="2" id="KW-0472">Membrane</keyword>
<organism evidence="4 5">
    <name type="scientific">Ooceraea biroi</name>
    <name type="common">Clonal raider ant</name>
    <name type="synonym">Cerapachys biroi</name>
    <dbReference type="NCBI Taxonomy" id="2015173"/>
    <lineage>
        <taxon>Eukaryota</taxon>
        <taxon>Metazoa</taxon>
        <taxon>Ecdysozoa</taxon>
        <taxon>Arthropoda</taxon>
        <taxon>Hexapoda</taxon>
        <taxon>Insecta</taxon>
        <taxon>Pterygota</taxon>
        <taxon>Neoptera</taxon>
        <taxon>Endopterygota</taxon>
        <taxon>Hymenoptera</taxon>
        <taxon>Apocrita</taxon>
        <taxon>Aculeata</taxon>
        <taxon>Formicoidea</taxon>
        <taxon>Formicidae</taxon>
        <taxon>Dorylinae</taxon>
        <taxon>Ooceraea</taxon>
    </lineage>
</organism>